<dbReference type="AlphaFoldDB" id="I9QBU4"/>
<protein>
    <submittedName>
        <fullName evidence="1">Uncharacterized protein</fullName>
    </submittedName>
</protein>
<evidence type="ECO:0000313" key="1">
    <source>
        <dbReference type="EMBL" id="EJB30629.1"/>
    </source>
</evidence>
<proteinExistence type="predicted"/>
<dbReference type="Proteomes" id="UP000003402">
    <property type="component" value="Unassembled WGS sequence"/>
</dbReference>
<comment type="caution">
    <text evidence="1">The sequence shown here is derived from an EMBL/GenBank/DDBJ whole genome shotgun (WGS) entry which is preliminary data.</text>
</comment>
<gene>
    <name evidence="1" type="ORF">HPNQ4099_0802</name>
</gene>
<organism evidence="1 2">
    <name type="scientific">Helicobacter pylori NQ4099</name>
    <dbReference type="NCBI Taxonomy" id="992026"/>
    <lineage>
        <taxon>Bacteria</taxon>
        <taxon>Pseudomonadati</taxon>
        <taxon>Campylobacterota</taxon>
        <taxon>Epsilonproteobacteria</taxon>
        <taxon>Campylobacterales</taxon>
        <taxon>Helicobacteraceae</taxon>
        <taxon>Helicobacter</taxon>
    </lineage>
</organism>
<name>I9QBU4_HELPX</name>
<evidence type="ECO:0000313" key="2">
    <source>
        <dbReference type="Proteomes" id="UP000003402"/>
    </source>
</evidence>
<reference evidence="1 2" key="1">
    <citation type="journal article" date="2013" name="Pathog. Dis.">
        <title>Genome sequences of 65 Helicobacter pylori strains isolated from asymptomatic individuals and patients with gastric cancer, peptic ulcer disease, or gastritis.</title>
        <authorList>
            <person name="Blanchard T.G."/>
            <person name="Czinn S.J."/>
            <person name="Correa P."/>
            <person name="Nakazawa T."/>
            <person name="Keelan M."/>
            <person name="Morningstar L."/>
            <person name="Santana-Cruz I."/>
            <person name="Maroo A."/>
            <person name="McCracken C."/>
            <person name="Shefchek K."/>
            <person name="Daugherty S."/>
            <person name="Song Y."/>
            <person name="Fraser C.M."/>
            <person name="Fricke W.F."/>
        </authorList>
    </citation>
    <scope>NUCLEOTIDE SEQUENCE [LARGE SCALE GENOMIC DNA]</scope>
    <source>
        <strain evidence="1 2">NQ4099</strain>
    </source>
</reference>
<accession>I9QBU4</accession>
<sequence length="48" mass="5408">MFCFCLAIFVARIFQNEQSILGFCNIINLYVLMSCLASHQSFNGSKKG</sequence>
<dbReference type="EMBL" id="AKNU01000002">
    <property type="protein sequence ID" value="EJB30629.1"/>
    <property type="molecule type" value="Genomic_DNA"/>
</dbReference>